<accession>A0ABQ9GXE8</accession>
<proteinExistence type="predicted"/>
<dbReference type="EMBL" id="JARBHB010000008">
    <property type="protein sequence ID" value="KAJ8876714.1"/>
    <property type="molecule type" value="Genomic_DNA"/>
</dbReference>
<dbReference type="Proteomes" id="UP001159363">
    <property type="component" value="Chromosome 7"/>
</dbReference>
<reference evidence="1 2" key="1">
    <citation type="submission" date="2023-02" db="EMBL/GenBank/DDBJ databases">
        <title>LHISI_Scaffold_Assembly.</title>
        <authorList>
            <person name="Stuart O.P."/>
            <person name="Cleave R."/>
            <person name="Magrath M.J.L."/>
            <person name="Mikheyev A.S."/>
        </authorList>
    </citation>
    <scope>NUCLEOTIDE SEQUENCE [LARGE SCALE GENOMIC DNA]</scope>
    <source>
        <strain evidence="1">Daus_M_001</strain>
        <tissue evidence="1">Leg muscle</tissue>
    </source>
</reference>
<evidence type="ECO:0000313" key="2">
    <source>
        <dbReference type="Proteomes" id="UP001159363"/>
    </source>
</evidence>
<gene>
    <name evidence="1" type="ORF">PR048_021161</name>
</gene>
<evidence type="ECO:0000313" key="1">
    <source>
        <dbReference type="EMBL" id="KAJ8876714.1"/>
    </source>
</evidence>
<organism evidence="1 2">
    <name type="scientific">Dryococelus australis</name>
    <dbReference type="NCBI Taxonomy" id="614101"/>
    <lineage>
        <taxon>Eukaryota</taxon>
        <taxon>Metazoa</taxon>
        <taxon>Ecdysozoa</taxon>
        <taxon>Arthropoda</taxon>
        <taxon>Hexapoda</taxon>
        <taxon>Insecta</taxon>
        <taxon>Pterygota</taxon>
        <taxon>Neoptera</taxon>
        <taxon>Polyneoptera</taxon>
        <taxon>Phasmatodea</taxon>
        <taxon>Verophasmatodea</taxon>
        <taxon>Anareolatae</taxon>
        <taxon>Phasmatidae</taxon>
        <taxon>Eurycanthinae</taxon>
        <taxon>Dryococelus</taxon>
    </lineage>
</organism>
<protein>
    <submittedName>
        <fullName evidence="1">Uncharacterized protein</fullName>
    </submittedName>
</protein>
<name>A0ABQ9GXE8_9NEOP</name>
<comment type="caution">
    <text evidence="1">The sequence shown here is derived from an EMBL/GenBank/DDBJ whole genome shotgun (WGS) entry which is preliminary data.</text>
</comment>
<keyword evidence="2" id="KW-1185">Reference proteome</keyword>
<sequence>MKRELPHHRKVLENRFYGLTRKPAMKIDFDTAEINGVSERFNRGKKKWRGKDWLKEVSKRAFRSVSRNNPVSFTSQGELSTEVTNCPAYEESYGDDWIQCGTGKDWWHEDCSNYEDFGPFACDCV</sequence>